<feature type="transmembrane region" description="Helical" evidence="1">
    <location>
        <begin position="24"/>
        <end position="44"/>
    </location>
</feature>
<evidence type="ECO:0000256" key="1">
    <source>
        <dbReference type="SAM" id="Phobius"/>
    </source>
</evidence>
<evidence type="ECO:0000313" key="3">
    <source>
        <dbReference type="Proteomes" id="UP000011513"/>
    </source>
</evidence>
<feature type="transmembrane region" description="Helical" evidence="1">
    <location>
        <begin position="259"/>
        <end position="280"/>
    </location>
</feature>
<comment type="caution">
    <text evidence="2">The sequence shown here is derived from an EMBL/GenBank/DDBJ whole genome shotgun (WGS) entry which is preliminary data.</text>
</comment>
<proteinExistence type="predicted"/>
<feature type="transmembrane region" description="Helical" evidence="1">
    <location>
        <begin position="127"/>
        <end position="143"/>
    </location>
</feature>
<dbReference type="Proteomes" id="UP000011513">
    <property type="component" value="Unassembled WGS sequence"/>
</dbReference>
<sequence>MSDAATGTVGSDSQLEERVRPADVVFLLAVPCVLLAVFLLPVSVRQGLALSYARPTALTMYASHFVHLQASSLLSNLLVFLLVVSPALLASIRSGRRRRFYVVAFTILLVFPFVLSSLNMLFPRPRIGTGFSGINFAFVGYLPHALADRIEADRPAPTRTARTFLPAVFFVGTAVIVLRMSAPLGVTPPTGDWLTAIGAGSVLAVGTCVRPVVRRPRPRTRSLVGTVPPLVPFGGALFVLVIVAGFPSSGYGGRVIINVFLHFLGYSLGYLVPYVAFRVLEAKFD</sequence>
<name>M0D7G9_HALPD</name>
<dbReference type="EMBL" id="AOIV01000021">
    <property type="protein sequence ID" value="ELZ31436.1"/>
    <property type="molecule type" value="Genomic_DNA"/>
</dbReference>
<feature type="transmembrane region" description="Helical" evidence="1">
    <location>
        <begin position="193"/>
        <end position="213"/>
    </location>
</feature>
<reference evidence="2 3" key="1">
    <citation type="journal article" date="2014" name="PLoS Genet.">
        <title>Phylogenetically driven sequencing of extremely halophilic archaea reveals strategies for static and dynamic osmo-response.</title>
        <authorList>
            <person name="Becker E.A."/>
            <person name="Seitzer P.M."/>
            <person name="Tritt A."/>
            <person name="Larsen D."/>
            <person name="Krusor M."/>
            <person name="Yao A.I."/>
            <person name="Wu D."/>
            <person name="Madern D."/>
            <person name="Eisen J.A."/>
            <person name="Darling A.E."/>
            <person name="Facciotti M.T."/>
        </authorList>
    </citation>
    <scope>NUCLEOTIDE SEQUENCE [LARGE SCALE GENOMIC DNA]</scope>
    <source>
        <strain evidence="2 3">JCM 14848</strain>
    </source>
</reference>
<protein>
    <recommendedName>
        <fullName evidence="4">Peptidase S54 rhomboid domain-containing protein</fullName>
    </recommendedName>
</protein>
<keyword evidence="1" id="KW-0812">Transmembrane</keyword>
<dbReference type="InParanoid" id="M0D7G9"/>
<evidence type="ECO:0008006" key="4">
    <source>
        <dbReference type="Google" id="ProtNLM"/>
    </source>
</evidence>
<feature type="transmembrane region" description="Helical" evidence="1">
    <location>
        <begin position="100"/>
        <end position="121"/>
    </location>
</feature>
<dbReference type="AlphaFoldDB" id="M0D7G9"/>
<feature type="transmembrane region" description="Helical" evidence="1">
    <location>
        <begin position="64"/>
        <end position="88"/>
    </location>
</feature>
<feature type="transmembrane region" description="Helical" evidence="1">
    <location>
        <begin position="225"/>
        <end position="247"/>
    </location>
</feature>
<organism evidence="2 3">
    <name type="scientific">Halogeometricum pallidum JCM 14848</name>
    <dbReference type="NCBI Taxonomy" id="1227487"/>
    <lineage>
        <taxon>Archaea</taxon>
        <taxon>Methanobacteriati</taxon>
        <taxon>Methanobacteriota</taxon>
        <taxon>Stenosarchaea group</taxon>
        <taxon>Halobacteria</taxon>
        <taxon>Halobacteriales</taxon>
        <taxon>Haloferacaceae</taxon>
        <taxon>Halogeometricum</taxon>
    </lineage>
</organism>
<feature type="transmembrane region" description="Helical" evidence="1">
    <location>
        <begin position="164"/>
        <end position="181"/>
    </location>
</feature>
<accession>M0D7G9</accession>
<dbReference type="eggNOG" id="arCOG08915">
    <property type="taxonomic scope" value="Archaea"/>
</dbReference>
<gene>
    <name evidence="2" type="ORF">C474_09052</name>
</gene>
<keyword evidence="1" id="KW-0472">Membrane</keyword>
<keyword evidence="3" id="KW-1185">Reference proteome</keyword>
<evidence type="ECO:0000313" key="2">
    <source>
        <dbReference type="EMBL" id="ELZ31436.1"/>
    </source>
</evidence>
<keyword evidence="1" id="KW-1133">Transmembrane helix</keyword>